<dbReference type="EMBL" id="LODT01000006">
    <property type="protein sequence ID" value="KYR01729.1"/>
    <property type="molecule type" value="Genomic_DNA"/>
</dbReference>
<proteinExistence type="predicted"/>
<evidence type="ECO:0000313" key="3">
    <source>
        <dbReference type="EMBL" id="KYR01729.1"/>
    </source>
</evidence>
<dbReference type="Proteomes" id="UP000076078">
    <property type="component" value="Unassembled WGS sequence"/>
</dbReference>
<dbReference type="InParanoid" id="A0A152A663"/>
<dbReference type="InterPro" id="IPR023799">
    <property type="entry name" value="RbfA_dom_sf"/>
</dbReference>
<dbReference type="OMA" id="IKVNHIS"/>
<evidence type="ECO:0000256" key="2">
    <source>
        <dbReference type="SAM" id="MobiDB-lite"/>
    </source>
</evidence>
<evidence type="ECO:0000256" key="1">
    <source>
        <dbReference type="SAM" id="Coils"/>
    </source>
</evidence>
<dbReference type="AlphaFoldDB" id="A0A152A663"/>
<gene>
    <name evidence="3" type="ORF">DLAC_01740</name>
</gene>
<feature type="region of interest" description="Disordered" evidence="2">
    <location>
        <begin position="663"/>
        <end position="694"/>
    </location>
</feature>
<reference evidence="3 4" key="1">
    <citation type="submission" date="2015-12" db="EMBL/GenBank/DDBJ databases">
        <title>Dictyostelia acquired genes for synthesis and detection of signals that induce cell-type specialization by lateral gene transfer from prokaryotes.</title>
        <authorList>
            <person name="Gloeckner G."/>
            <person name="Schaap P."/>
        </authorList>
    </citation>
    <scope>NUCLEOTIDE SEQUENCE [LARGE SCALE GENOMIC DNA]</scope>
    <source>
        <strain evidence="3 4">TK</strain>
    </source>
</reference>
<keyword evidence="1" id="KW-0175">Coiled coil</keyword>
<organism evidence="3 4">
    <name type="scientific">Tieghemostelium lacteum</name>
    <name type="common">Slime mold</name>
    <name type="synonym">Dictyostelium lacteum</name>
    <dbReference type="NCBI Taxonomy" id="361077"/>
    <lineage>
        <taxon>Eukaryota</taxon>
        <taxon>Amoebozoa</taxon>
        <taxon>Evosea</taxon>
        <taxon>Eumycetozoa</taxon>
        <taxon>Dictyostelia</taxon>
        <taxon>Dictyosteliales</taxon>
        <taxon>Raperosteliaceae</taxon>
        <taxon>Tieghemostelium</taxon>
    </lineage>
</organism>
<comment type="caution">
    <text evidence="3">The sequence shown here is derived from an EMBL/GenBank/DDBJ whole genome shotgun (WGS) entry which is preliminary data.</text>
</comment>
<protein>
    <submittedName>
        <fullName evidence="3">Uncharacterized protein</fullName>
    </submittedName>
</protein>
<dbReference type="Gene3D" id="3.30.300.20">
    <property type="match status" value="1"/>
</dbReference>
<dbReference type="FunCoup" id="A0A152A663">
    <property type="interactions" value="738"/>
</dbReference>
<evidence type="ECO:0000313" key="4">
    <source>
        <dbReference type="Proteomes" id="UP000076078"/>
    </source>
</evidence>
<name>A0A152A663_TIELA</name>
<dbReference type="SUPFAM" id="SSF89919">
    <property type="entry name" value="Ribosome-binding factor A, RbfA"/>
    <property type="match status" value="1"/>
</dbReference>
<keyword evidence="4" id="KW-1185">Reference proteome</keyword>
<dbReference type="InterPro" id="IPR015946">
    <property type="entry name" value="KH_dom-like_a/b"/>
</dbReference>
<feature type="coiled-coil region" evidence="1">
    <location>
        <begin position="74"/>
        <end position="122"/>
    </location>
</feature>
<sequence>MIVLKRQGLSLFTDKIGRSLIYYYSTRSGSVLSNTKKQGSTSRKIKVNHVSKESLKDLLDYNKVPVQKTKSTVFERLELQRDLLSNDLNMSESQIDEILGNNEQMEKEFQEEQKEFKKNNNIFFSEKFTAMKEDDDDDNYIKEDDDSSNKYSGDLDQDSYWKKLENIDELKDYRHENEHVDKQYEMELEKKGMKMVDGRLHSGGIPVPSQYKHFFLDPDAPTSRKEKNLYKRMDALKKEIKDRREQKKTQMLLDSKYSKFGKPNRKIIIDEHENVHTVVQKRMSDKILDVLRESAIFTPSCQLDILEGDGKEFGHFSNPLRKEIMDIDDADPVVSAGNIEFTKATMSSDLRWVKVYWKRINDDESDNHFQKKNSLSQEELHDKMGNISVATEDFNQDLQFINNLSNVSTKHVYYDIHKDLFKDKDHSIKSTSSNQKYNITVNKTPPTSIQNDQDNNNINSYFGENSKIITSEQIQLDFNLPKNSIDIQKFKNSLKPVVEEADYDHSAKKTSKSTYYRITDKDITYRLNNKLKGRIRGLIAKRVKTRYVPDLFFLKDEKMVKDEINHDLLENLITPELKQMVKERHQQEMAKEQKYVSKFSSLFSKSPTSNAPLSVDFESIDDEIENDRNLIDLVNDFAEVQDEETLKYISKISKKLESLEAKVDQNTSIHQTSEPESPSSVDKSNIFKQFNKDL</sequence>
<dbReference type="OrthoDB" id="21459at2759"/>
<feature type="compositionally biased region" description="Polar residues" evidence="2">
    <location>
        <begin position="664"/>
        <end position="688"/>
    </location>
</feature>
<accession>A0A152A663</accession>